<dbReference type="SMART" id="SM00034">
    <property type="entry name" value="CLECT"/>
    <property type="match status" value="1"/>
</dbReference>
<dbReference type="Proteomes" id="UP000038040">
    <property type="component" value="Unplaced"/>
</dbReference>
<dbReference type="InterPro" id="IPR016186">
    <property type="entry name" value="C-type_lectin-like/link_sf"/>
</dbReference>
<dbReference type="Proteomes" id="UP000274756">
    <property type="component" value="Unassembled WGS sequence"/>
</dbReference>
<evidence type="ECO:0000313" key="2">
    <source>
        <dbReference type="EMBL" id="VDN56739.1"/>
    </source>
</evidence>
<evidence type="ECO:0000313" key="3">
    <source>
        <dbReference type="Proteomes" id="UP000038040"/>
    </source>
</evidence>
<dbReference type="STRING" id="318479.A0A0N4U632"/>
<dbReference type="InterPro" id="IPR016187">
    <property type="entry name" value="CTDL_fold"/>
</dbReference>
<organism evidence="3 5">
    <name type="scientific">Dracunculus medinensis</name>
    <name type="common">Guinea worm</name>
    <dbReference type="NCBI Taxonomy" id="318479"/>
    <lineage>
        <taxon>Eukaryota</taxon>
        <taxon>Metazoa</taxon>
        <taxon>Ecdysozoa</taxon>
        <taxon>Nematoda</taxon>
        <taxon>Chromadorea</taxon>
        <taxon>Rhabditida</taxon>
        <taxon>Spirurina</taxon>
        <taxon>Dracunculoidea</taxon>
        <taxon>Dracunculidae</taxon>
        <taxon>Dracunculus</taxon>
    </lineage>
</organism>
<dbReference type="AlphaFoldDB" id="A0A0N4U632"/>
<dbReference type="Gene3D" id="3.10.100.10">
    <property type="entry name" value="Mannose-Binding Protein A, subunit A"/>
    <property type="match status" value="1"/>
</dbReference>
<feature type="domain" description="C-type lectin" evidence="1">
    <location>
        <begin position="79"/>
        <end position="176"/>
    </location>
</feature>
<accession>A0A0N4U632</accession>
<dbReference type="Pfam" id="PF00059">
    <property type="entry name" value="Lectin_C"/>
    <property type="match status" value="1"/>
</dbReference>
<dbReference type="InterPro" id="IPR050111">
    <property type="entry name" value="C-type_lectin/snaclec_domain"/>
</dbReference>
<dbReference type="OrthoDB" id="5867782at2759"/>
<name>A0A0N4U632_DRAME</name>
<keyword evidence="4" id="KW-1185">Reference proteome</keyword>
<dbReference type="EMBL" id="UYYG01001157">
    <property type="protein sequence ID" value="VDN56739.1"/>
    <property type="molecule type" value="Genomic_DNA"/>
</dbReference>
<sequence length="193" mass="21120">MCMSPKYCTSDVQCRVFEHCFLNKCVRDTRACPGSTCPAGMVCVNGQCLPDPLIATPRPGAGDFSYFNPSSFIYHMSLQGRSSYNFFTASAECRRLGGTVTSIGSMAEMTYVNGLVGAAAYWIGYHRTGFSSNWEDGSPVVFTNYRRGQPDGCCGGAGCTLVNYRGNMGEWDDAGCHIIWRIPTYVVCKRPLS</sequence>
<dbReference type="PANTHER" id="PTHR22803">
    <property type="entry name" value="MANNOSE, PHOSPHOLIPASE, LECTIN RECEPTOR RELATED"/>
    <property type="match status" value="1"/>
</dbReference>
<evidence type="ECO:0000259" key="1">
    <source>
        <dbReference type="PROSITE" id="PS50041"/>
    </source>
</evidence>
<proteinExistence type="predicted"/>
<evidence type="ECO:0000313" key="5">
    <source>
        <dbReference type="WBParaSite" id="DME_0000235201-mRNA-1"/>
    </source>
</evidence>
<protein>
    <submittedName>
        <fullName evidence="5">C-type lectin domain-containing protein</fullName>
    </submittedName>
</protein>
<reference evidence="2 4" key="2">
    <citation type="submission" date="2018-11" db="EMBL/GenBank/DDBJ databases">
        <authorList>
            <consortium name="Pathogen Informatics"/>
        </authorList>
    </citation>
    <scope>NUCLEOTIDE SEQUENCE [LARGE SCALE GENOMIC DNA]</scope>
</reference>
<dbReference type="SUPFAM" id="SSF56436">
    <property type="entry name" value="C-type lectin-like"/>
    <property type="match status" value="1"/>
</dbReference>
<gene>
    <name evidence="2" type="ORF">DME_LOCUS6712</name>
</gene>
<dbReference type="CDD" id="cd00037">
    <property type="entry name" value="CLECT"/>
    <property type="match status" value="1"/>
</dbReference>
<evidence type="ECO:0000313" key="4">
    <source>
        <dbReference type="Proteomes" id="UP000274756"/>
    </source>
</evidence>
<reference evidence="5" key="1">
    <citation type="submission" date="2017-02" db="UniProtKB">
        <authorList>
            <consortium name="WormBaseParasite"/>
        </authorList>
    </citation>
    <scope>IDENTIFICATION</scope>
</reference>
<dbReference type="PROSITE" id="PS50041">
    <property type="entry name" value="C_TYPE_LECTIN_2"/>
    <property type="match status" value="1"/>
</dbReference>
<dbReference type="WBParaSite" id="DME_0000235201-mRNA-1">
    <property type="protein sequence ID" value="DME_0000235201-mRNA-1"/>
    <property type="gene ID" value="DME_0000235201"/>
</dbReference>
<dbReference type="InterPro" id="IPR001304">
    <property type="entry name" value="C-type_lectin-like"/>
</dbReference>